<evidence type="ECO:0000259" key="7">
    <source>
        <dbReference type="PROSITE" id="PS51387"/>
    </source>
</evidence>
<keyword evidence="4" id="KW-1133">Transmembrane helix</keyword>
<dbReference type="EC" id="1.3.1.72" evidence="2"/>
<dbReference type="SUPFAM" id="SSF56176">
    <property type="entry name" value="FAD-binding/transporter-associated domain-like"/>
    <property type="match status" value="1"/>
</dbReference>
<evidence type="ECO:0000256" key="1">
    <source>
        <dbReference type="ARBA" id="ARBA00004167"/>
    </source>
</evidence>
<organism evidence="8 9">
    <name type="scientific">Lithohypha guttulata</name>
    <dbReference type="NCBI Taxonomy" id="1690604"/>
    <lineage>
        <taxon>Eukaryota</taxon>
        <taxon>Fungi</taxon>
        <taxon>Dikarya</taxon>
        <taxon>Ascomycota</taxon>
        <taxon>Pezizomycotina</taxon>
        <taxon>Eurotiomycetes</taxon>
        <taxon>Chaetothyriomycetidae</taxon>
        <taxon>Chaetothyriales</taxon>
        <taxon>Trichomeriaceae</taxon>
        <taxon>Lithohypha</taxon>
    </lineage>
</organism>
<dbReference type="Proteomes" id="UP001345013">
    <property type="component" value="Unassembled WGS sequence"/>
</dbReference>
<accession>A0ABR0K3R0</accession>
<dbReference type="InterPro" id="IPR016166">
    <property type="entry name" value="FAD-bd_PCMH"/>
</dbReference>
<dbReference type="InterPro" id="IPR006094">
    <property type="entry name" value="Oxid_FAD_bind_N"/>
</dbReference>
<dbReference type="PANTHER" id="PTHR10801:SF0">
    <property type="entry name" value="DELTA(24)-STEROL REDUCTASE"/>
    <property type="match status" value="1"/>
</dbReference>
<keyword evidence="6" id="KW-0472">Membrane</keyword>
<dbReference type="PROSITE" id="PS51387">
    <property type="entry name" value="FAD_PCMH"/>
    <property type="match status" value="1"/>
</dbReference>
<evidence type="ECO:0000256" key="3">
    <source>
        <dbReference type="ARBA" id="ARBA00022692"/>
    </source>
</evidence>
<feature type="domain" description="FAD-binding PCMH-type" evidence="7">
    <location>
        <begin position="1"/>
        <end position="167"/>
    </location>
</feature>
<keyword evidence="9" id="KW-1185">Reference proteome</keyword>
<comment type="subcellular location">
    <subcellularLocation>
        <location evidence="1">Membrane</location>
        <topology evidence="1">Single-pass membrane protein</topology>
    </subcellularLocation>
</comment>
<proteinExistence type="predicted"/>
<evidence type="ECO:0000256" key="5">
    <source>
        <dbReference type="ARBA" id="ARBA00023002"/>
    </source>
</evidence>
<evidence type="ECO:0000256" key="4">
    <source>
        <dbReference type="ARBA" id="ARBA00022989"/>
    </source>
</evidence>
<name>A0ABR0K3R0_9EURO</name>
<dbReference type="Pfam" id="PF01565">
    <property type="entry name" value="FAD_binding_4"/>
    <property type="match status" value="1"/>
</dbReference>
<evidence type="ECO:0000256" key="2">
    <source>
        <dbReference type="ARBA" id="ARBA00012405"/>
    </source>
</evidence>
<gene>
    <name evidence="8" type="ORF">LTR24_007372</name>
</gene>
<reference evidence="8 9" key="1">
    <citation type="submission" date="2023-08" db="EMBL/GenBank/DDBJ databases">
        <title>Black Yeasts Isolated from many extreme environments.</title>
        <authorList>
            <person name="Coleine C."/>
            <person name="Stajich J.E."/>
            <person name="Selbmann L."/>
        </authorList>
    </citation>
    <scope>NUCLEOTIDE SEQUENCE [LARGE SCALE GENOMIC DNA]</scope>
    <source>
        <strain evidence="8 9">CCFEE 5885</strain>
    </source>
</reference>
<dbReference type="PANTHER" id="PTHR10801">
    <property type="entry name" value="24-DEHYDROCHOLESTEROL REDUCTASE"/>
    <property type="match status" value="1"/>
</dbReference>
<keyword evidence="5" id="KW-0560">Oxidoreductase</keyword>
<sequence length="503" mass="56824">MEDHKTRVEGLAVRVKQFHKDGIPFRLYHGSTNSTRPSVRSLTGSLDVSHMNHVISIDEQSLTCLVEPNVPMDALVDAALEHGLIPPVIPEFPGITVGGSFAGTAGESSSFRHGLFDTTVDWCDVILADGRMTRASKTENPDLFEGMKGTFGTLGVGVLFEVKLLRATKYVELSYQSVSRSITEAKALIHDACRRPAGEVDFVDGIMFSKQNGVVITGKFIDSNEDGLPITTFHKPWDDWHYLHAQNIMHRELSRQKAFPEKPATSSVHQELVPLKSYLFRYDRGAFWTGSYAYDYFITPFNRITRYMLDPFMHTRVMYHALHRSGMMEQFIIQDMALPWLNIEKFYDWVDAEFRIYPQWLCPLNGYGAGGGLNPHGDRDEGLNGKEGMMLNIGVWGPCPGEPVATNRAIEAKLRELRGMKWLYAQTFYSEEEFWSIYDRKAYDGLRAKYNATTLPNVYDKVGDSRKNRGKGLTGIWSVWPLAGIYGLLSCIKGGDYLRKAKD</sequence>
<evidence type="ECO:0000256" key="6">
    <source>
        <dbReference type="ARBA" id="ARBA00023136"/>
    </source>
</evidence>
<keyword evidence="3" id="KW-0812">Transmembrane</keyword>
<protein>
    <recommendedName>
        <fullName evidence="2">Delta(24)-sterol reductase</fullName>
        <ecNumber evidence="2">1.3.1.72</ecNumber>
    </recommendedName>
</protein>
<dbReference type="InterPro" id="IPR040165">
    <property type="entry name" value="Diminuto-like"/>
</dbReference>
<dbReference type="Gene3D" id="3.30.465.10">
    <property type="match status" value="1"/>
</dbReference>
<evidence type="ECO:0000313" key="9">
    <source>
        <dbReference type="Proteomes" id="UP001345013"/>
    </source>
</evidence>
<dbReference type="EMBL" id="JAVRRG010000109">
    <property type="protein sequence ID" value="KAK5084960.1"/>
    <property type="molecule type" value="Genomic_DNA"/>
</dbReference>
<dbReference type="InterPro" id="IPR036318">
    <property type="entry name" value="FAD-bd_PCMH-like_sf"/>
</dbReference>
<comment type="caution">
    <text evidence="8">The sequence shown here is derived from an EMBL/GenBank/DDBJ whole genome shotgun (WGS) entry which is preliminary data.</text>
</comment>
<evidence type="ECO:0000313" key="8">
    <source>
        <dbReference type="EMBL" id="KAK5084960.1"/>
    </source>
</evidence>
<dbReference type="InterPro" id="IPR016169">
    <property type="entry name" value="FAD-bd_PCMH_sub2"/>
</dbReference>